<evidence type="ECO:0000256" key="7">
    <source>
        <dbReference type="ARBA" id="ARBA00022840"/>
    </source>
</evidence>
<dbReference type="PANTHER" id="PTHR43071:SF1">
    <property type="entry name" value="2-AMINO-4-HYDROXY-6-HYDROXYMETHYLDIHYDROPTERIDINE PYROPHOSPHOKINASE"/>
    <property type="match status" value="1"/>
</dbReference>
<reference evidence="10" key="1">
    <citation type="journal article" date="2021" name="PeerJ">
        <title>Extensive microbial diversity within the chicken gut microbiome revealed by metagenomics and culture.</title>
        <authorList>
            <person name="Gilroy R."/>
            <person name="Ravi A."/>
            <person name="Getino M."/>
            <person name="Pursley I."/>
            <person name="Horton D.L."/>
            <person name="Alikhan N.F."/>
            <person name="Baker D."/>
            <person name="Gharbi K."/>
            <person name="Hall N."/>
            <person name="Watson M."/>
            <person name="Adriaenssens E.M."/>
            <person name="Foster-Nyarko E."/>
            <person name="Jarju S."/>
            <person name="Secka A."/>
            <person name="Antonio M."/>
            <person name="Oren A."/>
            <person name="Chaudhuri R.R."/>
            <person name="La Ragione R."/>
            <person name="Hildebrand F."/>
            <person name="Pallen M.J."/>
        </authorList>
    </citation>
    <scope>NUCLEOTIDE SEQUENCE</scope>
    <source>
        <strain evidence="10">CHK32-1732</strain>
    </source>
</reference>
<evidence type="ECO:0000256" key="4">
    <source>
        <dbReference type="ARBA" id="ARBA00022679"/>
    </source>
</evidence>
<dbReference type="PROSITE" id="PS00794">
    <property type="entry name" value="HPPK"/>
    <property type="match status" value="1"/>
</dbReference>
<protein>
    <recommendedName>
        <fullName evidence="3">2-amino-4-hydroxy-6-hydroxymethyldihydropteridine diphosphokinase</fullName>
        <ecNumber evidence="3">2.7.6.3</ecNumber>
    </recommendedName>
</protein>
<evidence type="ECO:0000256" key="3">
    <source>
        <dbReference type="ARBA" id="ARBA00013253"/>
    </source>
</evidence>
<dbReference type="PANTHER" id="PTHR43071">
    <property type="entry name" value="2-AMINO-4-HYDROXY-6-HYDROXYMETHYLDIHYDROPTERIDINE PYROPHOSPHOKINASE"/>
    <property type="match status" value="1"/>
</dbReference>
<comment type="pathway">
    <text evidence="2">Cofactor biosynthesis; tetrahydrofolate biosynthesis; 2-amino-4-hydroxy-6-hydroxymethyl-7,8-dihydropteridine diphosphate from 7,8-dihydroneopterin triphosphate: step 4/4.</text>
</comment>
<keyword evidence="8" id="KW-0289">Folate biosynthesis</keyword>
<evidence type="ECO:0000256" key="2">
    <source>
        <dbReference type="ARBA" id="ARBA00005051"/>
    </source>
</evidence>
<keyword evidence="7" id="KW-0067">ATP-binding</keyword>
<evidence type="ECO:0000259" key="9">
    <source>
        <dbReference type="PROSITE" id="PS00794"/>
    </source>
</evidence>
<dbReference type="GO" id="GO:0016301">
    <property type="term" value="F:kinase activity"/>
    <property type="evidence" value="ECO:0007669"/>
    <property type="project" value="UniProtKB-KW"/>
</dbReference>
<reference evidence="10" key="2">
    <citation type="submission" date="2021-04" db="EMBL/GenBank/DDBJ databases">
        <authorList>
            <person name="Gilroy R."/>
        </authorList>
    </citation>
    <scope>NUCLEOTIDE SEQUENCE</scope>
    <source>
        <strain evidence="10">CHK32-1732</strain>
    </source>
</reference>
<feature type="domain" description="7,8-dihydro-6-hydroxymethylpterin-pyrophosphokinase" evidence="9">
    <location>
        <begin position="95"/>
        <end position="106"/>
    </location>
</feature>
<dbReference type="Proteomes" id="UP000824190">
    <property type="component" value="Unassembled WGS sequence"/>
</dbReference>
<dbReference type="GO" id="GO:0003848">
    <property type="term" value="F:2-amino-4-hydroxy-6-hydroxymethyldihydropteridine diphosphokinase activity"/>
    <property type="evidence" value="ECO:0007669"/>
    <property type="project" value="UniProtKB-EC"/>
</dbReference>
<dbReference type="InterPro" id="IPR000550">
    <property type="entry name" value="Hppk"/>
</dbReference>
<dbReference type="Gene3D" id="3.30.70.560">
    <property type="entry name" value="7,8-Dihydro-6-hydroxymethylpterin-pyrophosphokinase HPPK"/>
    <property type="match status" value="1"/>
</dbReference>
<organism evidence="10 11">
    <name type="scientific">Candidatus Corynebacterium avicola</name>
    <dbReference type="NCBI Taxonomy" id="2838527"/>
    <lineage>
        <taxon>Bacteria</taxon>
        <taxon>Bacillati</taxon>
        <taxon>Actinomycetota</taxon>
        <taxon>Actinomycetes</taxon>
        <taxon>Mycobacteriales</taxon>
        <taxon>Corynebacteriaceae</taxon>
        <taxon>Corynebacterium</taxon>
    </lineage>
</organism>
<comment type="caution">
    <text evidence="10">The sequence shown here is derived from an EMBL/GenBank/DDBJ whole genome shotgun (WGS) entry which is preliminary data.</text>
</comment>
<dbReference type="NCBIfam" id="TIGR01498">
    <property type="entry name" value="folK"/>
    <property type="match status" value="1"/>
</dbReference>
<evidence type="ECO:0000256" key="5">
    <source>
        <dbReference type="ARBA" id="ARBA00022741"/>
    </source>
</evidence>
<proteinExistence type="predicted"/>
<keyword evidence="6" id="KW-0418">Kinase</keyword>
<evidence type="ECO:0000256" key="6">
    <source>
        <dbReference type="ARBA" id="ARBA00022777"/>
    </source>
</evidence>
<comment type="catalytic activity">
    <reaction evidence="1">
        <text>6-hydroxymethyl-7,8-dihydropterin + ATP = (7,8-dihydropterin-6-yl)methyl diphosphate + AMP + H(+)</text>
        <dbReference type="Rhea" id="RHEA:11412"/>
        <dbReference type="ChEBI" id="CHEBI:15378"/>
        <dbReference type="ChEBI" id="CHEBI:30616"/>
        <dbReference type="ChEBI" id="CHEBI:44841"/>
        <dbReference type="ChEBI" id="CHEBI:72950"/>
        <dbReference type="ChEBI" id="CHEBI:456215"/>
        <dbReference type="EC" id="2.7.6.3"/>
    </reaction>
</comment>
<dbReference type="GO" id="GO:0046656">
    <property type="term" value="P:folic acid biosynthetic process"/>
    <property type="evidence" value="ECO:0007669"/>
    <property type="project" value="UniProtKB-KW"/>
</dbReference>
<evidence type="ECO:0000313" key="11">
    <source>
        <dbReference type="Proteomes" id="UP000824190"/>
    </source>
</evidence>
<evidence type="ECO:0000256" key="8">
    <source>
        <dbReference type="ARBA" id="ARBA00022909"/>
    </source>
</evidence>
<dbReference type="EMBL" id="DXGC01000083">
    <property type="protein sequence ID" value="HIW91999.1"/>
    <property type="molecule type" value="Genomic_DNA"/>
</dbReference>
<name>A0A9D1RPZ1_9CORY</name>
<dbReference type="Pfam" id="PF01288">
    <property type="entry name" value="HPPK"/>
    <property type="match status" value="1"/>
</dbReference>
<evidence type="ECO:0000313" key="10">
    <source>
        <dbReference type="EMBL" id="HIW91999.1"/>
    </source>
</evidence>
<accession>A0A9D1RPZ1</accession>
<dbReference type="EC" id="2.7.6.3" evidence="3"/>
<dbReference type="CDD" id="cd00483">
    <property type="entry name" value="HPPK"/>
    <property type="match status" value="1"/>
</dbReference>
<sequence>MNPTRRAVVAFGSNLAGPLSGPEEQIRVAAAALADRDGVAPVAASAMYATAPWGVTDQDEFRNSVLVVDTTLSPLELLHLGQSLEQEARRVRERHWGPRTLDIDLVHIEGEASDTDELRLPHPWAHERAFVLVPWLDADPDAVLSGRPVADWLAELGSEAATEGIRPLPEVEWSP</sequence>
<gene>
    <name evidence="10" type="primary">folK</name>
    <name evidence="10" type="ORF">H9870_10100</name>
</gene>
<evidence type="ECO:0000256" key="1">
    <source>
        <dbReference type="ARBA" id="ARBA00000198"/>
    </source>
</evidence>
<keyword evidence="5" id="KW-0547">Nucleotide-binding</keyword>
<dbReference type="InterPro" id="IPR035907">
    <property type="entry name" value="Hppk_sf"/>
</dbReference>
<keyword evidence="4 10" id="KW-0808">Transferase</keyword>
<dbReference type="GO" id="GO:0005524">
    <property type="term" value="F:ATP binding"/>
    <property type="evidence" value="ECO:0007669"/>
    <property type="project" value="UniProtKB-KW"/>
</dbReference>
<dbReference type="SUPFAM" id="SSF55083">
    <property type="entry name" value="6-hydroxymethyl-7,8-dihydropterin pyrophosphokinase, HPPK"/>
    <property type="match status" value="1"/>
</dbReference>
<dbReference type="AlphaFoldDB" id="A0A9D1RPZ1"/>